<accession>A0A1G2L7P7</accession>
<sequence>MARLLAIGLFLIVTLSACGNLSSSDPSTAGPIVVPVDYGSGVLYFNAAESTFGKSLAYYQKHNPGLEIICLSSDNTGVYGTTSGYWVIIKSR</sequence>
<feature type="chain" id="PRO_5009583518" evidence="1">
    <location>
        <begin position="20"/>
        <end position="92"/>
    </location>
</feature>
<protein>
    <submittedName>
        <fullName evidence="2">Uncharacterized protein</fullName>
    </submittedName>
</protein>
<comment type="caution">
    <text evidence="2">The sequence shown here is derived from an EMBL/GenBank/DDBJ whole genome shotgun (WGS) entry which is preliminary data.</text>
</comment>
<evidence type="ECO:0000313" key="3">
    <source>
        <dbReference type="Proteomes" id="UP000177982"/>
    </source>
</evidence>
<dbReference type="EMBL" id="MHQO01000005">
    <property type="protein sequence ID" value="OHA07666.1"/>
    <property type="molecule type" value="Genomic_DNA"/>
</dbReference>
<dbReference type="PROSITE" id="PS51257">
    <property type="entry name" value="PROKAR_LIPOPROTEIN"/>
    <property type="match status" value="1"/>
</dbReference>
<reference evidence="2 3" key="1">
    <citation type="journal article" date="2016" name="Nat. Commun.">
        <title>Thousands of microbial genomes shed light on interconnected biogeochemical processes in an aquifer system.</title>
        <authorList>
            <person name="Anantharaman K."/>
            <person name="Brown C.T."/>
            <person name="Hug L.A."/>
            <person name="Sharon I."/>
            <person name="Castelle C.J."/>
            <person name="Probst A.J."/>
            <person name="Thomas B.C."/>
            <person name="Singh A."/>
            <person name="Wilkins M.J."/>
            <person name="Karaoz U."/>
            <person name="Brodie E.L."/>
            <person name="Williams K.H."/>
            <person name="Hubbard S.S."/>
            <person name="Banfield J.F."/>
        </authorList>
    </citation>
    <scope>NUCLEOTIDE SEQUENCE [LARGE SCALE GENOMIC DNA]</scope>
</reference>
<gene>
    <name evidence="2" type="ORF">A2934_05825</name>
</gene>
<dbReference type="AlphaFoldDB" id="A0A1G2L7P7"/>
<evidence type="ECO:0000313" key="2">
    <source>
        <dbReference type="EMBL" id="OHA07666.1"/>
    </source>
</evidence>
<feature type="signal peptide" evidence="1">
    <location>
        <begin position="1"/>
        <end position="19"/>
    </location>
</feature>
<proteinExistence type="predicted"/>
<dbReference type="Proteomes" id="UP000177982">
    <property type="component" value="Unassembled WGS sequence"/>
</dbReference>
<keyword evidence="1" id="KW-0732">Signal</keyword>
<organism evidence="2 3">
    <name type="scientific">Candidatus Sungbacteria bacterium RIFCSPLOWO2_01_FULL_47_10</name>
    <dbReference type="NCBI Taxonomy" id="1802276"/>
    <lineage>
        <taxon>Bacteria</taxon>
        <taxon>Candidatus Sungiibacteriota</taxon>
    </lineage>
</organism>
<name>A0A1G2L7P7_9BACT</name>
<evidence type="ECO:0000256" key="1">
    <source>
        <dbReference type="SAM" id="SignalP"/>
    </source>
</evidence>